<reference evidence="1 2" key="1">
    <citation type="journal article" date="2023" name="Genes (Basel)">
        <title>Chromosome-Level Genome Assembly and Circadian Gene Repertoire of the Patagonia Blennie Eleginops maclovinus-The Closest Ancestral Proxy of Antarctic Cryonotothenioids.</title>
        <authorList>
            <person name="Cheng C.C."/>
            <person name="Rivera-Colon A.G."/>
            <person name="Minhas B.F."/>
            <person name="Wilson L."/>
            <person name="Rayamajhi N."/>
            <person name="Vargas-Chacoff L."/>
            <person name="Catchen J.M."/>
        </authorList>
    </citation>
    <scope>NUCLEOTIDE SEQUENCE [LARGE SCALE GENOMIC DNA]</scope>
    <source>
        <strain evidence="1">JMC-PN-2008</strain>
    </source>
</reference>
<sequence length="72" mass="8097">MDRCDLPEPAVRGVTDSPGGRVFQCAVAPLDLKGLYVTAEEWATLLNAAQRCSTVQKRREERSRAERRVPIR</sequence>
<organism evidence="1 2">
    <name type="scientific">Eleginops maclovinus</name>
    <name type="common">Patagonian blennie</name>
    <name type="synonym">Eleginus maclovinus</name>
    <dbReference type="NCBI Taxonomy" id="56733"/>
    <lineage>
        <taxon>Eukaryota</taxon>
        <taxon>Metazoa</taxon>
        <taxon>Chordata</taxon>
        <taxon>Craniata</taxon>
        <taxon>Vertebrata</taxon>
        <taxon>Euteleostomi</taxon>
        <taxon>Actinopterygii</taxon>
        <taxon>Neopterygii</taxon>
        <taxon>Teleostei</taxon>
        <taxon>Neoteleostei</taxon>
        <taxon>Acanthomorphata</taxon>
        <taxon>Eupercaria</taxon>
        <taxon>Perciformes</taxon>
        <taxon>Notothenioidei</taxon>
        <taxon>Eleginopidae</taxon>
        <taxon>Eleginops</taxon>
    </lineage>
</organism>
<comment type="caution">
    <text evidence="1">The sequence shown here is derived from an EMBL/GenBank/DDBJ whole genome shotgun (WGS) entry which is preliminary data.</text>
</comment>
<accession>A0AAN7X0K7</accession>
<gene>
    <name evidence="1" type="ORF">PBY51_023812</name>
</gene>
<reference evidence="1 2" key="2">
    <citation type="journal article" date="2023" name="Mol. Biol. Evol.">
        <title>Genomics of Secondarily Temperate Adaptation in the Only Non-Antarctic Icefish.</title>
        <authorList>
            <person name="Rivera-Colon A.G."/>
            <person name="Rayamajhi N."/>
            <person name="Minhas B.F."/>
            <person name="Madrigal G."/>
            <person name="Bilyk K.T."/>
            <person name="Yoon V."/>
            <person name="Hune M."/>
            <person name="Gregory S."/>
            <person name="Cheng C.H.C."/>
            <person name="Catchen J.M."/>
        </authorList>
    </citation>
    <scope>NUCLEOTIDE SEQUENCE [LARGE SCALE GENOMIC DNA]</scope>
    <source>
        <strain evidence="1">JMC-PN-2008</strain>
    </source>
</reference>
<evidence type="ECO:0000313" key="2">
    <source>
        <dbReference type="Proteomes" id="UP001346869"/>
    </source>
</evidence>
<keyword evidence="2" id="KW-1185">Reference proteome</keyword>
<protein>
    <submittedName>
        <fullName evidence="1">Uncharacterized protein</fullName>
    </submittedName>
</protein>
<evidence type="ECO:0000313" key="1">
    <source>
        <dbReference type="EMBL" id="KAK5852337.1"/>
    </source>
</evidence>
<dbReference type="Proteomes" id="UP001346869">
    <property type="component" value="Unassembled WGS sequence"/>
</dbReference>
<dbReference type="EMBL" id="JAUZQC010000021">
    <property type="protein sequence ID" value="KAK5852337.1"/>
    <property type="molecule type" value="Genomic_DNA"/>
</dbReference>
<proteinExistence type="predicted"/>
<name>A0AAN7X0K7_ELEMC</name>
<dbReference type="AlphaFoldDB" id="A0AAN7X0K7"/>